<dbReference type="AlphaFoldDB" id="A0A2A4YKY3"/>
<dbReference type="InterPro" id="IPR049712">
    <property type="entry name" value="Poly_export"/>
</dbReference>
<sequence length="352" mass="38861">MRLVFAVLFLSLVVIFSSCSNPPYQGNDLYGADEFVLDSYKIKQGKFSILEMEGKPLGDLPDNLLSSHEDVIESGDVLNIAIYHPVRKDITDAVSNIGGHVGFTVRGGKITLPDLDAIIVAGLSLEDAREKIQNAYLAEIEDIEVFLSYKDRLEKRVELAGQVEIPSITVGGKTRLFDVLSKAKVPVNANLFKSYVVRGAHLLPVDMNRLMKNGDMGQNIVMKGGDKIYIADASASTVMMMGEVTQRGLINLPQGYLPLREALARAGGIPYTGDRAFIQVIRGNILKPKIYTLNWKHVIHLPTESMLLMPGDIVYVAATPITEWNRFISQLFPSFTAIDLFCKSMTGIITIR</sequence>
<dbReference type="Pfam" id="PF22461">
    <property type="entry name" value="SLBB_2"/>
    <property type="match status" value="1"/>
</dbReference>
<keyword evidence="6" id="KW-0812">Transmembrane</keyword>
<evidence type="ECO:0000256" key="8">
    <source>
        <dbReference type="ARBA" id="ARBA00023047"/>
    </source>
</evidence>
<evidence type="ECO:0000256" key="2">
    <source>
        <dbReference type="ARBA" id="ARBA00009450"/>
    </source>
</evidence>
<feature type="signal peptide" evidence="15">
    <location>
        <begin position="1"/>
        <end position="20"/>
    </location>
</feature>
<dbReference type="InterPro" id="IPR003715">
    <property type="entry name" value="Poly_export_N"/>
</dbReference>
<keyword evidence="7 15" id="KW-0732">Signal</keyword>
<dbReference type="Gene3D" id="3.10.560.10">
    <property type="entry name" value="Outer membrane lipoprotein wza domain like"/>
    <property type="match status" value="2"/>
</dbReference>
<evidence type="ECO:0000256" key="1">
    <source>
        <dbReference type="ARBA" id="ARBA00004571"/>
    </source>
</evidence>
<evidence type="ECO:0000259" key="16">
    <source>
        <dbReference type="Pfam" id="PF02563"/>
    </source>
</evidence>
<comment type="caution">
    <text evidence="19">The sequence shown here is derived from an EMBL/GenBank/DDBJ whole genome shotgun (WGS) entry which is preliminary data.</text>
</comment>
<feature type="domain" description="Polysaccharide export protein N-terminal" evidence="16">
    <location>
        <begin position="68"/>
        <end position="146"/>
    </location>
</feature>
<keyword evidence="11" id="KW-0472">Membrane</keyword>
<keyword evidence="3" id="KW-0813">Transport</keyword>
<keyword evidence="5 19" id="KW-0762">Sugar transport</keyword>
<evidence type="ECO:0000313" key="20">
    <source>
        <dbReference type="Proteomes" id="UP000217838"/>
    </source>
</evidence>
<dbReference type="Gene3D" id="3.30.1950.10">
    <property type="entry name" value="wza like domain"/>
    <property type="match status" value="1"/>
</dbReference>
<dbReference type="Pfam" id="PF18412">
    <property type="entry name" value="Wza_C"/>
    <property type="match status" value="1"/>
</dbReference>
<dbReference type="GO" id="GO:0009279">
    <property type="term" value="C:cell outer membrane"/>
    <property type="evidence" value="ECO:0007669"/>
    <property type="project" value="UniProtKB-SubCell"/>
</dbReference>
<dbReference type="GO" id="GO:0006811">
    <property type="term" value="P:monoatomic ion transport"/>
    <property type="evidence" value="ECO:0007669"/>
    <property type="project" value="UniProtKB-KW"/>
</dbReference>
<accession>A0A2A4YKY3</accession>
<evidence type="ECO:0000256" key="9">
    <source>
        <dbReference type="ARBA" id="ARBA00023065"/>
    </source>
</evidence>
<feature type="chain" id="PRO_5013377331" evidence="15">
    <location>
        <begin position="21"/>
        <end position="352"/>
    </location>
</feature>
<evidence type="ECO:0000256" key="7">
    <source>
        <dbReference type="ARBA" id="ARBA00022729"/>
    </source>
</evidence>
<dbReference type="GO" id="GO:0015288">
    <property type="term" value="F:porin activity"/>
    <property type="evidence" value="ECO:0007669"/>
    <property type="project" value="UniProtKB-KW"/>
</dbReference>
<feature type="domain" description="SLBB" evidence="18">
    <location>
        <begin position="238"/>
        <end position="316"/>
    </location>
</feature>
<dbReference type="EMBL" id="NVUU01000024">
    <property type="protein sequence ID" value="PCI95270.1"/>
    <property type="molecule type" value="Genomic_DNA"/>
</dbReference>
<evidence type="ECO:0000256" key="5">
    <source>
        <dbReference type="ARBA" id="ARBA00022597"/>
    </source>
</evidence>
<dbReference type="PANTHER" id="PTHR33619">
    <property type="entry name" value="POLYSACCHARIDE EXPORT PROTEIN GFCE-RELATED"/>
    <property type="match status" value="1"/>
</dbReference>
<dbReference type="PANTHER" id="PTHR33619:SF3">
    <property type="entry name" value="POLYSACCHARIDE EXPORT PROTEIN GFCE-RELATED"/>
    <property type="match status" value="1"/>
</dbReference>
<keyword evidence="4" id="KW-1134">Transmembrane beta strand</keyword>
<keyword evidence="13" id="KW-0998">Cell outer membrane</keyword>
<protein>
    <submittedName>
        <fullName evidence="19">Sugar transporter</fullName>
    </submittedName>
</protein>
<dbReference type="InterPro" id="IPR040716">
    <property type="entry name" value="Wza_C"/>
</dbReference>
<evidence type="ECO:0000313" key="19">
    <source>
        <dbReference type="EMBL" id="PCI95270.1"/>
    </source>
</evidence>
<evidence type="ECO:0000259" key="17">
    <source>
        <dbReference type="Pfam" id="PF18412"/>
    </source>
</evidence>
<reference evidence="20" key="1">
    <citation type="submission" date="2017-08" db="EMBL/GenBank/DDBJ databases">
        <title>A dynamic microbial community with high functional redundancy inhabits the cold, oxic subseafloor aquifer.</title>
        <authorList>
            <person name="Tully B.J."/>
            <person name="Wheat C.G."/>
            <person name="Glazer B.T."/>
            <person name="Huber J.A."/>
        </authorList>
    </citation>
    <scope>NUCLEOTIDE SEQUENCE [LARGE SCALE GENOMIC DNA]</scope>
</reference>
<keyword evidence="8" id="KW-0625">Polysaccharide transport</keyword>
<dbReference type="PROSITE" id="PS51257">
    <property type="entry name" value="PROKAR_LIPOPROTEIN"/>
    <property type="match status" value="1"/>
</dbReference>
<evidence type="ECO:0000259" key="18">
    <source>
        <dbReference type="Pfam" id="PF22461"/>
    </source>
</evidence>
<organism evidence="19 20">
    <name type="scientific">Aerophobetes bacterium</name>
    <dbReference type="NCBI Taxonomy" id="2030807"/>
    <lineage>
        <taxon>Bacteria</taxon>
        <taxon>Candidatus Aerophobota</taxon>
    </lineage>
</organism>
<proteinExistence type="inferred from homology"/>
<comment type="subcellular location">
    <subcellularLocation>
        <location evidence="1">Cell outer membrane</location>
        <topology evidence="1">Multi-pass membrane protein</topology>
    </subcellularLocation>
</comment>
<evidence type="ECO:0000256" key="11">
    <source>
        <dbReference type="ARBA" id="ARBA00023136"/>
    </source>
</evidence>
<evidence type="ECO:0000256" key="6">
    <source>
        <dbReference type="ARBA" id="ARBA00022692"/>
    </source>
</evidence>
<evidence type="ECO:0000256" key="12">
    <source>
        <dbReference type="ARBA" id="ARBA00023139"/>
    </source>
</evidence>
<feature type="domain" description="Outer-membrane lipoprotein Wza C-terminal" evidence="17">
    <location>
        <begin position="319"/>
        <end position="341"/>
    </location>
</feature>
<dbReference type="Pfam" id="PF02563">
    <property type="entry name" value="Poly_export"/>
    <property type="match status" value="1"/>
</dbReference>
<evidence type="ECO:0000256" key="3">
    <source>
        <dbReference type="ARBA" id="ARBA00022448"/>
    </source>
</evidence>
<gene>
    <name evidence="19" type="ORF">COB11_02615</name>
</gene>
<keyword evidence="9" id="KW-0406">Ion transport</keyword>
<comment type="similarity">
    <text evidence="2">Belongs to the BexD/CtrA/VexA family.</text>
</comment>
<evidence type="ECO:0000256" key="10">
    <source>
        <dbReference type="ARBA" id="ARBA00023114"/>
    </source>
</evidence>
<keyword evidence="10" id="KW-0626">Porin</keyword>
<keyword evidence="12" id="KW-0564">Palmitate</keyword>
<dbReference type="Proteomes" id="UP000217838">
    <property type="component" value="Unassembled WGS sequence"/>
</dbReference>
<dbReference type="GO" id="GO:0015159">
    <property type="term" value="F:polysaccharide transmembrane transporter activity"/>
    <property type="evidence" value="ECO:0007669"/>
    <property type="project" value="InterPro"/>
</dbReference>
<keyword evidence="14" id="KW-0449">Lipoprotein</keyword>
<evidence type="ECO:0000256" key="15">
    <source>
        <dbReference type="SAM" id="SignalP"/>
    </source>
</evidence>
<dbReference type="GO" id="GO:0046930">
    <property type="term" value="C:pore complex"/>
    <property type="evidence" value="ECO:0007669"/>
    <property type="project" value="UniProtKB-KW"/>
</dbReference>
<dbReference type="InterPro" id="IPR054765">
    <property type="entry name" value="SLBB_dom"/>
</dbReference>
<evidence type="ECO:0000256" key="14">
    <source>
        <dbReference type="ARBA" id="ARBA00023288"/>
    </source>
</evidence>
<evidence type="ECO:0000256" key="13">
    <source>
        <dbReference type="ARBA" id="ARBA00023237"/>
    </source>
</evidence>
<name>A0A2A4YKY3_UNCAE</name>
<evidence type="ECO:0000256" key="4">
    <source>
        <dbReference type="ARBA" id="ARBA00022452"/>
    </source>
</evidence>